<feature type="chain" id="PRO_5004921748" description="Laccase-1" evidence="9">
    <location>
        <begin position="24"/>
        <end position="686"/>
    </location>
</feature>
<feature type="compositionally biased region" description="Polar residues" evidence="8">
    <location>
        <begin position="274"/>
        <end position="296"/>
    </location>
</feature>
<evidence type="ECO:0000256" key="1">
    <source>
        <dbReference type="ARBA" id="ARBA00010609"/>
    </source>
</evidence>
<keyword evidence="2" id="KW-0479">Metal-binding</keyword>
<dbReference type="InterPro" id="IPR045087">
    <property type="entry name" value="Cu-oxidase_fam"/>
</dbReference>
<feature type="region of interest" description="Disordered" evidence="8">
    <location>
        <begin position="233"/>
        <end position="256"/>
    </location>
</feature>
<dbReference type="InterPro" id="IPR011706">
    <property type="entry name" value="Cu-oxidase_C"/>
</dbReference>
<evidence type="ECO:0000256" key="8">
    <source>
        <dbReference type="SAM" id="MobiDB-lite"/>
    </source>
</evidence>
<evidence type="ECO:0000259" key="10">
    <source>
        <dbReference type="Pfam" id="PF00394"/>
    </source>
</evidence>
<evidence type="ECO:0000256" key="3">
    <source>
        <dbReference type="ARBA" id="ARBA00022729"/>
    </source>
</evidence>
<dbReference type="HOGENOM" id="CLU_006504_5_1_1"/>
<keyword evidence="6" id="KW-0186">Copper</keyword>
<dbReference type="OrthoDB" id="2121828at2759"/>
<keyword evidence="4" id="KW-0677">Repeat</keyword>
<dbReference type="GO" id="GO:0005507">
    <property type="term" value="F:copper ion binding"/>
    <property type="evidence" value="ECO:0007669"/>
    <property type="project" value="InterPro"/>
</dbReference>
<dbReference type="EMBL" id="JH717856">
    <property type="protein sequence ID" value="EWY79738.1"/>
    <property type="molecule type" value="Genomic_DNA"/>
</dbReference>
<evidence type="ECO:0000256" key="4">
    <source>
        <dbReference type="ARBA" id="ARBA00022737"/>
    </source>
</evidence>
<dbReference type="Gene3D" id="2.60.40.420">
    <property type="entry name" value="Cupredoxins - blue copper proteins"/>
    <property type="match status" value="3"/>
</dbReference>
<organism evidence="13 14">
    <name type="scientific">Fusarium oxysporum NRRL 32931</name>
    <dbReference type="NCBI Taxonomy" id="660029"/>
    <lineage>
        <taxon>Eukaryota</taxon>
        <taxon>Fungi</taxon>
        <taxon>Dikarya</taxon>
        <taxon>Ascomycota</taxon>
        <taxon>Pezizomycotina</taxon>
        <taxon>Sordariomycetes</taxon>
        <taxon>Hypocreomycetidae</taxon>
        <taxon>Hypocreales</taxon>
        <taxon>Nectriaceae</taxon>
        <taxon>Fusarium</taxon>
        <taxon>Fusarium oxysporum species complex</taxon>
    </lineage>
</organism>
<dbReference type="InterPro" id="IPR033138">
    <property type="entry name" value="Cu_oxidase_CS"/>
</dbReference>
<feature type="signal peptide" evidence="9">
    <location>
        <begin position="1"/>
        <end position="23"/>
    </location>
</feature>
<proteinExistence type="inferred from homology"/>
<comment type="similarity">
    <text evidence="1">Belongs to the multicopper oxidase family.</text>
</comment>
<keyword evidence="5" id="KW-0560">Oxidoreductase</keyword>
<evidence type="ECO:0000313" key="14">
    <source>
        <dbReference type="Proteomes" id="UP000030753"/>
    </source>
</evidence>
<name>W9HB04_FUSOX</name>
<accession>W9HB04</accession>
<dbReference type="InterPro" id="IPR008972">
    <property type="entry name" value="Cupredoxin"/>
</dbReference>
<reference evidence="13 14" key="1">
    <citation type="submission" date="2011-06" db="EMBL/GenBank/DDBJ databases">
        <title>The Genome Sequence of Fusarium oxysporum FOSC 3-a.</title>
        <authorList>
            <consortium name="The Broad Institute Genome Sequencing Platform"/>
            <person name="Ma L.-J."/>
            <person name="Gale L.R."/>
            <person name="Schwartz D.C."/>
            <person name="Zhou S."/>
            <person name="Corby-Kistler H."/>
            <person name="Young S.K."/>
            <person name="Zeng Q."/>
            <person name="Gargeya S."/>
            <person name="Fitzgerald M."/>
            <person name="Haas B."/>
            <person name="Abouelleil A."/>
            <person name="Alvarado L."/>
            <person name="Arachchi H.M."/>
            <person name="Berlin A."/>
            <person name="Brown A."/>
            <person name="Chapman S.B."/>
            <person name="Chen Z."/>
            <person name="Dunbar C."/>
            <person name="Freedman E."/>
            <person name="Gearin G."/>
            <person name="Gellesch M."/>
            <person name="Goldberg J."/>
            <person name="Griggs A."/>
            <person name="Gujja S."/>
            <person name="Heiman D."/>
            <person name="Howarth C."/>
            <person name="Larson L."/>
            <person name="Lui A."/>
            <person name="MacDonald P.J.P."/>
            <person name="Mehta T."/>
            <person name="Montmayeur A."/>
            <person name="Murphy C."/>
            <person name="Neiman D."/>
            <person name="Pearson M."/>
            <person name="Priest M."/>
            <person name="Roberts A."/>
            <person name="Saif S."/>
            <person name="Shea T."/>
            <person name="Shenoy N."/>
            <person name="Sisk P."/>
            <person name="Stolte C."/>
            <person name="Sykes S."/>
            <person name="Wortman J."/>
            <person name="Nusbaum C."/>
            <person name="Birren B."/>
        </authorList>
    </citation>
    <scope>NUCLEOTIDE SEQUENCE [LARGE SCALE GENOMIC DNA]</scope>
    <source>
        <strain evidence="14">FOSC 3-a</strain>
    </source>
</reference>
<keyword evidence="3 9" id="KW-0732">Signal</keyword>
<evidence type="ECO:0000256" key="2">
    <source>
        <dbReference type="ARBA" id="ARBA00022723"/>
    </source>
</evidence>
<dbReference type="CDD" id="cd04207">
    <property type="entry name" value="CuRO_3_LCC_like"/>
    <property type="match status" value="1"/>
</dbReference>
<feature type="domain" description="Plastocyanin-like" evidence="10">
    <location>
        <begin position="353"/>
        <end position="433"/>
    </location>
</feature>
<dbReference type="Pfam" id="PF07732">
    <property type="entry name" value="Cu-oxidase_3"/>
    <property type="match status" value="1"/>
</dbReference>
<evidence type="ECO:0000256" key="6">
    <source>
        <dbReference type="ARBA" id="ARBA00023008"/>
    </source>
</evidence>
<evidence type="ECO:0000313" key="13">
    <source>
        <dbReference type="EMBL" id="EWY79738.1"/>
    </source>
</evidence>
<dbReference type="PANTHER" id="PTHR11709">
    <property type="entry name" value="MULTI-COPPER OXIDASE"/>
    <property type="match status" value="1"/>
</dbReference>
<dbReference type="Pfam" id="PF00394">
    <property type="entry name" value="Cu-oxidase"/>
    <property type="match status" value="1"/>
</dbReference>
<keyword evidence="7" id="KW-0325">Glycoprotein</keyword>
<dbReference type="InterPro" id="IPR011707">
    <property type="entry name" value="Cu-oxidase-like_N"/>
</dbReference>
<feature type="region of interest" description="Disordered" evidence="8">
    <location>
        <begin position="274"/>
        <end position="302"/>
    </location>
</feature>
<gene>
    <name evidence="13" type="ORF">FOYG_17133</name>
</gene>
<feature type="domain" description="Plastocyanin-like" evidence="12">
    <location>
        <begin position="35"/>
        <end position="146"/>
    </location>
</feature>
<dbReference type="PANTHER" id="PTHR11709:SF488">
    <property type="entry name" value="LACCASE-RELATED"/>
    <property type="match status" value="1"/>
</dbReference>
<evidence type="ECO:0000259" key="11">
    <source>
        <dbReference type="Pfam" id="PF07731"/>
    </source>
</evidence>
<dbReference type="SUPFAM" id="SSF49503">
    <property type="entry name" value="Cupredoxins"/>
    <property type="match status" value="3"/>
</dbReference>
<dbReference type="PROSITE" id="PS00079">
    <property type="entry name" value="MULTICOPPER_OXIDASE1"/>
    <property type="match status" value="1"/>
</dbReference>
<feature type="compositionally biased region" description="Low complexity" evidence="8">
    <location>
        <begin position="243"/>
        <end position="256"/>
    </location>
</feature>
<dbReference type="InterPro" id="IPR001117">
    <property type="entry name" value="Cu-oxidase_2nd"/>
</dbReference>
<feature type="domain" description="Plastocyanin-like" evidence="11">
    <location>
        <begin position="525"/>
        <end position="640"/>
    </location>
</feature>
<protein>
    <recommendedName>
        <fullName evidence="15">Laccase-1</fullName>
    </recommendedName>
</protein>
<evidence type="ECO:0000256" key="5">
    <source>
        <dbReference type="ARBA" id="ARBA00023002"/>
    </source>
</evidence>
<dbReference type="Proteomes" id="UP000030753">
    <property type="component" value="Unassembled WGS sequence"/>
</dbReference>
<dbReference type="CDD" id="cd13850">
    <property type="entry name" value="CuRO_1_Abr2_like"/>
    <property type="match status" value="1"/>
</dbReference>
<sequence length="686" mass="75059">MHVHAQMLATSVVVLLHAVSTRAALRQFNFTVHSASNSPDGFEREVYLVNGQQPGPLIDVDEGDDVEIFVQNDLNVETTIHWHGLLQRGTPQMDGVPGVTQDPIPPGGNFTYRFSTESEYGFFWYHSHLRAYYNDAIRGPLLIRPAASRQRPFASLARNRGDAAALREAERDATNILLNDWTHELSDVVFARYLKTGAFPSCVDSILANGHGRVQCLPKSVLEAGPGLGIEPTNLTAVPTRPTTTSKMSDMSSMPGMDMVKRSDVHDMTMETAMSSATSGPSSTMPMHRSTSSISSKMPDMPGMNSLSPRGCMPPMMFKPGFNMSSLPPETCKNTTSPLLTIPADQSRGWLALNLVNSGAVSALRVSLDAHSMFVYAADGLFIELEEVNVLHMELGQRYSVMIRLDQEPGNYYLRFATFPSGDMQQVLEGQAIVSYNSTDKSTTDVMEDPAMTWTYVNGSAKANSSVLDPRALSPFEDDISPPAGPADRTLSFSISQTDITTWVINRFPFTEPKVPIVYGEDSDGWGSNTTIHLPLNSTIDIILRISNQSMDVMGHPMHLHGHKFWVLGSGAGSFPFESVTDAPKSLINLQDPPYRDTTGLPSEGWTALRYVTDNPGAWIFHCHLQWHVVVGMAMVLVEGGDQLPALVGQYNGTADRSRAPTLIGGNDCRPAVIAAIAVGFIMLWY</sequence>
<evidence type="ECO:0000256" key="9">
    <source>
        <dbReference type="SAM" id="SignalP"/>
    </source>
</evidence>
<evidence type="ECO:0000259" key="12">
    <source>
        <dbReference type="Pfam" id="PF07732"/>
    </source>
</evidence>
<evidence type="ECO:0000256" key="7">
    <source>
        <dbReference type="ARBA" id="ARBA00023180"/>
    </source>
</evidence>
<dbReference type="GO" id="GO:0016491">
    <property type="term" value="F:oxidoreductase activity"/>
    <property type="evidence" value="ECO:0007669"/>
    <property type="project" value="UniProtKB-KW"/>
</dbReference>
<dbReference type="AlphaFoldDB" id="W9HB04"/>
<dbReference type="PROSITE" id="PS00080">
    <property type="entry name" value="MULTICOPPER_OXIDASE2"/>
    <property type="match status" value="1"/>
</dbReference>
<dbReference type="InterPro" id="IPR002355">
    <property type="entry name" value="Cu_oxidase_Cu_BS"/>
</dbReference>
<dbReference type="Pfam" id="PF07731">
    <property type="entry name" value="Cu-oxidase_2"/>
    <property type="match status" value="1"/>
</dbReference>
<evidence type="ECO:0008006" key="15">
    <source>
        <dbReference type="Google" id="ProtNLM"/>
    </source>
</evidence>